<dbReference type="Proteomes" id="UP000315133">
    <property type="component" value="Unassembled WGS sequence"/>
</dbReference>
<gene>
    <name evidence="2" type="ORF">FB476_0498</name>
</gene>
<dbReference type="AlphaFoldDB" id="A0A543KKN6"/>
<feature type="domain" description="SAF" evidence="1">
    <location>
        <begin position="52"/>
        <end position="114"/>
    </location>
</feature>
<comment type="caution">
    <text evidence="2">The sequence shown here is derived from an EMBL/GenBank/DDBJ whole genome shotgun (WGS) entry which is preliminary data.</text>
</comment>
<protein>
    <submittedName>
        <fullName evidence="2">SAF domain-containing protein</fullName>
    </submittedName>
</protein>
<organism evidence="2 3">
    <name type="scientific">Ornithinimicrobium humiphilum</name>
    <dbReference type="NCBI Taxonomy" id="125288"/>
    <lineage>
        <taxon>Bacteria</taxon>
        <taxon>Bacillati</taxon>
        <taxon>Actinomycetota</taxon>
        <taxon>Actinomycetes</taxon>
        <taxon>Micrococcales</taxon>
        <taxon>Ornithinimicrobiaceae</taxon>
        <taxon>Ornithinimicrobium</taxon>
    </lineage>
</organism>
<evidence type="ECO:0000313" key="2">
    <source>
        <dbReference type="EMBL" id="TQM95652.1"/>
    </source>
</evidence>
<accession>A0A543KKN6</accession>
<evidence type="ECO:0000259" key="1">
    <source>
        <dbReference type="SMART" id="SM00858"/>
    </source>
</evidence>
<proteinExistence type="predicted"/>
<dbReference type="CDD" id="cd11614">
    <property type="entry name" value="SAF_CpaB_FlgA_like"/>
    <property type="match status" value="1"/>
</dbReference>
<dbReference type="Pfam" id="PF08666">
    <property type="entry name" value="SAF"/>
    <property type="match status" value="1"/>
</dbReference>
<dbReference type="EMBL" id="VFPU01000001">
    <property type="protein sequence ID" value="TQM95652.1"/>
    <property type="molecule type" value="Genomic_DNA"/>
</dbReference>
<dbReference type="OrthoDB" id="4869409at2"/>
<keyword evidence="3" id="KW-1185">Reference proteome</keyword>
<evidence type="ECO:0000313" key="3">
    <source>
        <dbReference type="Proteomes" id="UP000315133"/>
    </source>
</evidence>
<name>A0A543KKN6_9MICO</name>
<dbReference type="Gene3D" id="3.90.1210.10">
    <property type="entry name" value="Antifreeze-like/N-acetylneuraminic acid synthase C-terminal domain"/>
    <property type="match status" value="1"/>
</dbReference>
<sequence length="228" mass="22215">MLLPRRHASRPRSPLRPSRRATLRRALSALLVCVAVAGLGYAVQARAAPGDLAVLVATRQLPVGSVVAAGDVDVRQLPAGAVPGTAVTDPAAVVGRPVAAVLSEGEVLTVHDVRAGSTLAGQPAGSVAVWLPVPDPPVARALSPGDRVDVLSPVDGAAVVTDVLVVGAATGEGVGASSGLLGAGAGGREPGGVWLALSPGEAGAVAAARGADPAGAALLLAVHAAPHR</sequence>
<dbReference type="RefSeq" id="WP_141817373.1">
    <property type="nucleotide sequence ID" value="NZ_BAAAIL010000003.1"/>
</dbReference>
<reference evidence="2 3" key="1">
    <citation type="submission" date="2019-06" db="EMBL/GenBank/DDBJ databases">
        <title>Sequencing the genomes of 1000 actinobacteria strains.</title>
        <authorList>
            <person name="Klenk H.-P."/>
        </authorList>
    </citation>
    <scope>NUCLEOTIDE SEQUENCE [LARGE SCALE GENOMIC DNA]</scope>
    <source>
        <strain evidence="2 3">DSM 12362</strain>
    </source>
</reference>
<dbReference type="InterPro" id="IPR013974">
    <property type="entry name" value="SAF"/>
</dbReference>
<dbReference type="SMART" id="SM00858">
    <property type="entry name" value="SAF"/>
    <property type="match status" value="1"/>
</dbReference>